<sequence>MIPAPFKGIRRGLQNGRMHPTPVNSSVVACRAVCSGTLTQCITGRSSVHTPMWEIGGWLMLLTGTTPSGVLAPGTPCSAECNVTVATVQRVFTNPPSTGNRGGVLAQSSPKSPFLRMMLHDLLTNLPGPDHKLLMESTLPNNHDSLMRVLFDEV</sequence>
<dbReference type="PROSITE" id="PS51257">
    <property type="entry name" value="PROKAR_LIPOPROTEIN"/>
    <property type="match status" value="1"/>
</dbReference>
<dbReference type="EnsemblMetazoa" id="AATE003022-RA">
    <property type="protein sequence ID" value="AATE003022-PA.1"/>
    <property type="gene ID" value="AATE003022"/>
</dbReference>
<dbReference type="AlphaFoldDB" id="A0A182IPJ3"/>
<protein>
    <submittedName>
        <fullName evidence="1">Uncharacterized protein</fullName>
    </submittedName>
</protein>
<proteinExistence type="predicted"/>
<organism evidence="1">
    <name type="scientific">Anopheles atroparvus</name>
    <name type="common">European mosquito</name>
    <dbReference type="NCBI Taxonomy" id="41427"/>
    <lineage>
        <taxon>Eukaryota</taxon>
        <taxon>Metazoa</taxon>
        <taxon>Ecdysozoa</taxon>
        <taxon>Arthropoda</taxon>
        <taxon>Hexapoda</taxon>
        <taxon>Insecta</taxon>
        <taxon>Pterygota</taxon>
        <taxon>Neoptera</taxon>
        <taxon>Endopterygota</taxon>
        <taxon>Diptera</taxon>
        <taxon>Nematocera</taxon>
        <taxon>Culicoidea</taxon>
        <taxon>Culicidae</taxon>
        <taxon>Anophelinae</taxon>
        <taxon>Anopheles</taxon>
    </lineage>
</organism>
<accession>A0A182IPJ3</accession>
<name>A0A182IPJ3_ANOAO</name>
<reference evidence="1" key="1">
    <citation type="submission" date="2022-08" db="UniProtKB">
        <authorList>
            <consortium name="EnsemblMetazoa"/>
        </authorList>
    </citation>
    <scope>IDENTIFICATION</scope>
    <source>
        <strain evidence="1">EBRO</strain>
    </source>
</reference>
<dbReference type="VEuPathDB" id="VectorBase:AATE003022"/>
<evidence type="ECO:0000313" key="1">
    <source>
        <dbReference type="EnsemblMetazoa" id="AATE003022-PA.1"/>
    </source>
</evidence>